<reference evidence="2 3" key="1">
    <citation type="journal article" date="2019" name="Sci. Rep.">
        <title>Orb-weaving spider Araneus ventricosus genome elucidates the spidroin gene catalogue.</title>
        <authorList>
            <person name="Kono N."/>
            <person name="Nakamura H."/>
            <person name="Ohtoshi R."/>
            <person name="Moran D.A.P."/>
            <person name="Shinohara A."/>
            <person name="Yoshida Y."/>
            <person name="Fujiwara M."/>
            <person name="Mori M."/>
            <person name="Tomita M."/>
            <person name="Arakawa K."/>
        </authorList>
    </citation>
    <scope>NUCLEOTIDE SEQUENCE [LARGE SCALE GENOMIC DNA]</scope>
</reference>
<evidence type="ECO:0000313" key="2">
    <source>
        <dbReference type="EMBL" id="GBL81381.1"/>
    </source>
</evidence>
<organism evidence="2 3">
    <name type="scientific">Araneus ventricosus</name>
    <name type="common">Orbweaver spider</name>
    <name type="synonym">Epeira ventricosa</name>
    <dbReference type="NCBI Taxonomy" id="182803"/>
    <lineage>
        <taxon>Eukaryota</taxon>
        <taxon>Metazoa</taxon>
        <taxon>Ecdysozoa</taxon>
        <taxon>Arthropoda</taxon>
        <taxon>Chelicerata</taxon>
        <taxon>Arachnida</taxon>
        <taxon>Araneae</taxon>
        <taxon>Araneomorphae</taxon>
        <taxon>Entelegynae</taxon>
        <taxon>Araneoidea</taxon>
        <taxon>Araneidae</taxon>
        <taxon>Araneus</taxon>
    </lineage>
</organism>
<dbReference type="AlphaFoldDB" id="A0A4Y2ANA4"/>
<comment type="caution">
    <text evidence="2">The sequence shown here is derived from an EMBL/GenBank/DDBJ whole genome shotgun (WGS) entry which is preliminary data.</text>
</comment>
<keyword evidence="3" id="KW-1185">Reference proteome</keyword>
<dbReference type="EMBL" id="BGPR01000025">
    <property type="protein sequence ID" value="GBL81381.1"/>
    <property type="molecule type" value="Genomic_DNA"/>
</dbReference>
<name>A0A4Y2ANA4_ARAVE</name>
<protein>
    <submittedName>
        <fullName evidence="2">Uncharacterized protein</fullName>
    </submittedName>
</protein>
<feature type="compositionally biased region" description="Basic and acidic residues" evidence="1">
    <location>
        <begin position="78"/>
        <end position="88"/>
    </location>
</feature>
<accession>A0A4Y2ANA4</accession>
<proteinExistence type="predicted"/>
<feature type="region of interest" description="Disordered" evidence="1">
    <location>
        <begin position="76"/>
        <end position="103"/>
    </location>
</feature>
<dbReference type="Proteomes" id="UP000499080">
    <property type="component" value="Unassembled WGS sequence"/>
</dbReference>
<sequence>MSLSFFVPRRCWKCDASLTLLETLVIFGLSRLCGDLKQYLDVTTDQAFRRSSEQVRPTVDHMSRYAVTNTTIGMDDAATAKKDESRERPVRHRKAVATRTAER</sequence>
<evidence type="ECO:0000256" key="1">
    <source>
        <dbReference type="SAM" id="MobiDB-lite"/>
    </source>
</evidence>
<gene>
    <name evidence="2" type="ORF">AVEN_143680_1</name>
</gene>
<evidence type="ECO:0000313" key="3">
    <source>
        <dbReference type="Proteomes" id="UP000499080"/>
    </source>
</evidence>